<feature type="disulfide bond" description="Redox-active" evidence="18">
    <location>
        <begin position="96"/>
        <end position="101"/>
    </location>
</feature>
<feature type="binding site" evidence="17">
    <location>
        <position position="233"/>
    </location>
    <ligand>
        <name>FAD</name>
        <dbReference type="ChEBI" id="CHEBI:57692"/>
    </ligand>
</feature>
<dbReference type="PANTHER" id="PTHR12613:SF0">
    <property type="entry name" value="ERO1-LIKE PROTEIN"/>
    <property type="match status" value="1"/>
</dbReference>
<feature type="region of interest" description="Disordered" evidence="19">
    <location>
        <begin position="462"/>
        <end position="501"/>
    </location>
</feature>
<evidence type="ECO:0000256" key="11">
    <source>
        <dbReference type="ARBA" id="ARBA00023002"/>
    </source>
</evidence>
<dbReference type="Pfam" id="PF04137">
    <property type="entry name" value="ERO1"/>
    <property type="match status" value="1"/>
</dbReference>
<evidence type="ECO:0000256" key="7">
    <source>
        <dbReference type="ARBA" id="ARBA00022729"/>
    </source>
</evidence>
<feature type="binding site" evidence="17">
    <location>
        <position position="201"/>
    </location>
    <ligand>
        <name>FAD</name>
        <dbReference type="ChEBI" id="CHEBI:57692"/>
    </ligand>
</feature>
<evidence type="ECO:0000256" key="9">
    <source>
        <dbReference type="ARBA" id="ARBA00022827"/>
    </source>
</evidence>
<dbReference type="OrthoDB" id="269384at2759"/>
<dbReference type="GeneID" id="34527143"/>
<evidence type="ECO:0000256" key="6">
    <source>
        <dbReference type="ARBA" id="ARBA00022630"/>
    </source>
</evidence>
<comment type="subunit">
    <text evidence="4">May function both as a monomer and a homodimer.</text>
</comment>
<dbReference type="OMA" id="DLPRNLW"/>
<keyword evidence="5" id="KW-0813">Transport</keyword>
<feature type="binding site" evidence="17">
    <location>
        <position position="188"/>
    </location>
    <ligand>
        <name>FAD</name>
        <dbReference type="ChEBI" id="CHEBI:57692"/>
    </ligand>
</feature>
<evidence type="ECO:0000256" key="3">
    <source>
        <dbReference type="ARBA" id="ARBA00008277"/>
    </source>
</evidence>
<dbReference type="EMBL" id="HE978320">
    <property type="protein sequence ID" value="CCK71420.1"/>
    <property type="molecule type" value="Genomic_DNA"/>
</dbReference>
<evidence type="ECO:0000256" key="12">
    <source>
        <dbReference type="ARBA" id="ARBA00023136"/>
    </source>
</evidence>
<protein>
    <recommendedName>
        <fullName evidence="23">Endoplasmic oxidoreductin</fullName>
    </recommendedName>
</protein>
<keyword evidence="14" id="KW-0325">Glycoprotein</keyword>
<keyword evidence="15" id="KW-0676">Redox-active center</keyword>
<keyword evidence="6" id="KW-0285">Flavoprotein</keyword>
<dbReference type="PIRSF" id="PIRSF017205">
    <property type="entry name" value="ERO1"/>
    <property type="match status" value="1"/>
</dbReference>
<dbReference type="InterPro" id="IPR007266">
    <property type="entry name" value="Ero1"/>
</dbReference>
<dbReference type="GO" id="GO:0034975">
    <property type="term" value="P:protein folding in endoplasmic reticulum"/>
    <property type="evidence" value="ECO:0007669"/>
    <property type="project" value="InterPro"/>
</dbReference>
<keyword evidence="7 20" id="KW-0732">Signal</keyword>
<keyword evidence="9 17" id="KW-0274">FAD</keyword>
<keyword evidence="22" id="KW-1185">Reference proteome</keyword>
<feature type="active site" evidence="16">
    <location>
        <position position="357"/>
    </location>
</feature>
<name>J7R976_HUIN7</name>
<keyword evidence="13 18" id="KW-1015">Disulfide bond</keyword>
<evidence type="ECO:0000256" key="18">
    <source>
        <dbReference type="PIRSR" id="PIRSR017205-3"/>
    </source>
</evidence>
<comment type="similarity">
    <text evidence="3">Belongs to the EROs family.</text>
</comment>
<dbReference type="GO" id="GO:0005789">
    <property type="term" value="C:endoplasmic reticulum membrane"/>
    <property type="evidence" value="ECO:0007669"/>
    <property type="project" value="UniProtKB-SubCell"/>
</dbReference>
<dbReference type="SUPFAM" id="SSF110019">
    <property type="entry name" value="ERO1-like"/>
    <property type="match status" value="1"/>
</dbReference>
<comment type="cofactor">
    <cofactor evidence="1 17">
        <name>FAD</name>
        <dbReference type="ChEBI" id="CHEBI:57692"/>
    </cofactor>
</comment>
<feature type="chain" id="PRO_5003796928" description="Endoplasmic oxidoreductin" evidence="20">
    <location>
        <begin position="19"/>
        <end position="575"/>
    </location>
</feature>
<feature type="active site" description="Nucleophile" evidence="16">
    <location>
        <position position="354"/>
    </location>
</feature>
<dbReference type="GO" id="GO:0071949">
    <property type="term" value="F:FAD binding"/>
    <property type="evidence" value="ECO:0007669"/>
    <property type="project" value="InterPro"/>
</dbReference>
<evidence type="ECO:0000256" key="10">
    <source>
        <dbReference type="ARBA" id="ARBA00022982"/>
    </source>
</evidence>
<evidence type="ECO:0000256" key="16">
    <source>
        <dbReference type="PIRSR" id="PIRSR017205-1"/>
    </source>
</evidence>
<reference evidence="21 22" key="1">
    <citation type="journal article" date="2011" name="Proc. Natl. Acad. Sci. U.S.A.">
        <title>Evolutionary erosion of yeast sex chromosomes by mating-type switching accidents.</title>
        <authorList>
            <person name="Gordon J.L."/>
            <person name="Armisen D."/>
            <person name="Proux-Wera E."/>
            <person name="Oheigeartaigh S.S."/>
            <person name="Byrne K.P."/>
            <person name="Wolfe K.H."/>
        </authorList>
    </citation>
    <scope>NUCLEOTIDE SEQUENCE [LARGE SCALE GENOMIC DNA]</scope>
    <source>
        <strain evidence="22">ATCC MYA-139 / BCRC 22969 / CBS 8797 / CCRC 22969 / KCTC 17520 / NBRC 10181 / NCYC 3082</strain>
    </source>
</reference>
<evidence type="ECO:0000313" key="22">
    <source>
        <dbReference type="Proteomes" id="UP000006310"/>
    </source>
</evidence>
<keyword evidence="8" id="KW-0256">Endoplasmic reticulum</keyword>
<evidence type="ECO:0000256" key="15">
    <source>
        <dbReference type="ARBA" id="ARBA00023284"/>
    </source>
</evidence>
<evidence type="ECO:0000256" key="14">
    <source>
        <dbReference type="ARBA" id="ARBA00023180"/>
    </source>
</evidence>
<feature type="binding site" evidence="17">
    <location>
        <position position="190"/>
    </location>
    <ligand>
        <name>FAD</name>
        <dbReference type="ChEBI" id="CHEBI:57692"/>
    </ligand>
</feature>
<dbReference type="STRING" id="1071383.J7R976"/>
<evidence type="ECO:0000256" key="20">
    <source>
        <dbReference type="SAM" id="SignalP"/>
    </source>
</evidence>
<feature type="disulfide bond" description="Redox-active" evidence="18">
    <location>
        <begin position="354"/>
        <end position="357"/>
    </location>
</feature>
<dbReference type="AlphaFoldDB" id="J7R976"/>
<feature type="binding site" evidence="17">
    <location>
        <position position="262"/>
    </location>
    <ligand>
        <name>FAD</name>
        <dbReference type="ChEBI" id="CHEBI:57692"/>
    </ligand>
</feature>
<organism evidence="21 22">
    <name type="scientific">Huiozyma naganishii (strain ATCC MYA-139 / BCRC 22969 / CBS 8797 / KCTC 17520 / NBRC 10181 / NCYC 3082 / Yp74L-3)</name>
    <name type="common">Yeast</name>
    <name type="synonym">Kazachstania naganishii</name>
    <dbReference type="NCBI Taxonomy" id="1071383"/>
    <lineage>
        <taxon>Eukaryota</taxon>
        <taxon>Fungi</taxon>
        <taxon>Dikarya</taxon>
        <taxon>Ascomycota</taxon>
        <taxon>Saccharomycotina</taxon>
        <taxon>Saccharomycetes</taxon>
        <taxon>Saccharomycetales</taxon>
        <taxon>Saccharomycetaceae</taxon>
        <taxon>Huiozyma</taxon>
    </lineage>
</organism>
<feature type="signal peptide" evidence="20">
    <location>
        <begin position="1"/>
        <end position="18"/>
    </location>
</feature>
<reference evidence="22" key="2">
    <citation type="submission" date="2012-08" db="EMBL/GenBank/DDBJ databases">
        <title>Genome sequence of Kazachstania naganishii.</title>
        <authorList>
            <person name="Gordon J.L."/>
            <person name="Armisen D."/>
            <person name="Proux-Wera E."/>
            <person name="OhEigeartaigh S.S."/>
            <person name="Byrne K.P."/>
            <person name="Wolfe K.H."/>
        </authorList>
    </citation>
    <scope>NUCLEOTIDE SEQUENCE [LARGE SCALE GENOMIC DNA]</scope>
    <source>
        <strain evidence="22">ATCC MYA-139 / BCRC 22969 / CBS 8797 / CCRC 22969 / KCTC 17520 / NBRC 10181 / NCYC 3082</strain>
    </source>
</reference>
<proteinExistence type="inferred from homology"/>
<accession>J7R976</accession>
<evidence type="ECO:0000256" key="5">
    <source>
        <dbReference type="ARBA" id="ARBA00022448"/>
    </source>
</evidence>
<evidence type="ECO:0000256" key="17">
    <source>
        <dbReference type="PIRSR" id="PIRSR017205-2"/>
    </source>
</evidence>
<dbReference type="GO" id="GO:0016972">
    <property type="term" value="F:thiol oxidase activity"/>
    <property type="evidence" value="ECO:0007669"/>
    <property type="project" value="InterPro"/>
</dbReference>
<dbReference type="GO" id="GO:0015035">
    <property type="term" value="F:protein-disulfide reductase activity"/>
    <property type="evidence" value="ECO:0007669"/>
    <property type="project" value="InterPro"/>
</dbReference>
<evidence type="ECO:0000256" key="8">
    <source>
        <dbReference type="ARBA" id="ARBA00022824"/>
    </source>
</evidence>
<sequence length="575" mass="65862">MRWSDLFVLGALTVPSLAQPNEQTAFSTKNDMTPFCKIDKDEKLGPNCDASITAINNINRKIRSDLVGLVQTDFFKYFKFDPLKKCAIWENNDGLCFSRSCAIDVVEDWDSLPAYWQPEVLGGLSNDTNSDTESLGHDNDVSFLNQLCEKHEPLLPADFDEEDINYYDVTDFTSDTAVLVDLTANPERFTGYGGQQAGQIWQSIYAENCFPADDGQEQCLAKDGFYRMMSGLHASIGTHLSNDHLNTETGKWGPDLDLFMARVGNFPDRVSNIYFNYAVVAKALWKVKPYLKHLDFCTDYDNDVKSKILNIVSQLDSKIFDENLMFENQVDSVLKDEFRKRFKNVTRIMDCVHCDRCKMWGKVQTTGYATSLKILFELDESDELSMQRVVDKLTKFELIALINTFGRLSNSIEAINNFEKLYNKRMDNNSGVASFLQNNFFKLLSKATDSIRDKINGSINGSGTLGKKDEEKQKAPKQPASPKFVDLKMPQRKIEEKDKGTTGVSSNRWKRAWETEWHNYKEAVRFVWRSYVDLPRNLWNLILVNANRLWNSFIGVTGYLSEEEEDPSVYKLDFQ</sequence>
<dbReference type="Proteomes" id="UP000006310">
    <property type="component" value="Chromosome 7"/>
</dbReference>
<keyword evidence="12" id="KW-0472">Membrane</keyword>
<feature type="binding site" evidence="17">
    <location>
        <position position="230"/>
    </location>
    <ligand>
        <name>FAD</name>
        <dbReference type="ChEBI" id="CHEBI:57692"/>
    </ligand>
</feature>
<dbReference type="InterPro" id="IPR037192">
    <property type="entry name" value="ERO1-like_sf"/>
</dbReference>
<gene>
    <name evidence="21" type="primary">KNAG0G03630</name>
    <name evidence="21" type="ordered locus">KNAG_0G03630</name>
</gene>
<evidence type="ECO:0000256" key="19">
    <source>
        <dbReference type="SAM" id="MobiDB-lite"/>
    </source>
</evidence>
<dbReference type="RefSeq" id="XP_022465665.1">
    <property type="nucleotide sequence ID" value="XM_022609250.1"/>
</dbReference>
<evidence type="ECO:0000256" key="4">
    <source>
        <dbReference type="ARBA" id="ARBA00011802"/>
    </source>
</evidence>
<evidence type="ECO:0000313" key="21">
    <source>
        <dbReference type="EMBL" id="CCK71420.1"/>
    </source>
</evidence>
<evidence type="ECO:0000256" key="2">
    <source>
        <dbReference type="ARBA" id="ARBA00004367"/>
    </source>
</evidence>
<dbReference type="HOGENOM" id="CLU_023061_1_0_1"/>
<dbReference type="KEGG" id="kng:KNAG_0G03630"/>
<evidence type="ECO:0000256" key="13">
    <source>
        <dbReference type="ARBA" id="ARBA00023157"/>
    </source>
</evidence>
<comment type="subcellular location">
    <subcellularLocation>
        <location evidence="2">Endoplasmic reticulum membrane</location>
        <topology evidence="2">Peripheral membrane protein</topology>
        <orientation evidence="2">Lumenal side</orientation>
    </subcellularLocation>
</comment>
<keyword evidence="11" id="KW-0560">Oxidoreductase</keyword>
<evidence type="ECO:0008006" key="23">
    <source>
        <dbReference type="Google" id="ProtNLM"/>
    </source>
</evidence>
<keyword evidence="10" id="KW-0249">Electron transport</keyword>
<dbReference type="PANTHER" id="PTHR12613">
    <property type="entry name" value="ERO1-RELATED"/>
    <property type="match status" value="1"/>
</dbReference>
<evidence type="ECO:0000256" key="1">
    <source>
        <dbReference type="ARBA" id="ARBA00001974"/>
    </source>
</evidence>
<feature type="disulfide bond" evidence="18">
    <location>
        <begin position="148"/>
        <end position="297"/>
    </location>
</feature>
<dbReference type="eggNOG" id="KOG2608">
    <property type="taxonomic scope" value="Eukaryota"/>
</dbReference>